<feature type="active site" description="Schiff-base intermediate with substrate" evidence="12 14">
    <location>
        <position position="160"/>
    </location>
</feature>
<organism evidence="16 17">
    <name type="scientific">Aeromonas diversa CDC 2478-85</name>
    <dbReference type="NCBI Taxonomy" id="1268237"/>
    <lineage>
        <taxon>Bacteria</taxon>
        <taxon>Pseudomonadati</taxon>
        <taxon>Pseudomonadota</taxon>
        <taxon>Gammaproteobacteria</taxon>
        <taxon>Aeromonadales</taxon>
        <taxon>Aeromonadaceae</taxon>
        <taxon>Aeromonas</taxon>
    </lineage>
</organism>
<dbReference type="PROSITE" id="PS00665">
    <property type="entry name" value="DHDPS_1"/>
    <property type="match status" value="1"/>
</dbReference>
<evidence type="ECO:0000256" key="11">
    <source>
        <dbReference type="ARBA" id="ARBA00047836"/>
    </source>
</evidence>
<keyword evidence="5 12" id="KW-0963">Cytoplasm</keyword>
<evidence type="ECO:0000256" key="12">
    <source>
        <dbReference type="HAMAP-Rule" id="MF_00418"/>
    </source>
</evidence>
<keyword evidence="9 12" id="KW-0456">Lyase</keyword>
<dbReference type="PROSITE" id="PS00666">
    <property type="entry name" value="DHDPS_2"/>
    <property type="match status" value="1"/>
</dbReference>
<evidence type="ECO:0000256" key="3">
    <source>
        <dbReference type="ARBA" id="ARBA00007592"/>
    </source>
</evidence>
<dbReference type="NCBIfam" id="TIGR00674">
    <property type="entry name" value="dapA"/>
    <property type="match status" value="1"/>
</dbReference>
<evidence type="ECO:0000256" key="2">
    <source>
        <dbReference type="ARBA" id="ARBA00005120"/>
    </source>
</evidence>
<dbReference type="Proteomes" id="UP000023775">
    <property type="component" value="Unassembled WGS sequence"/>
</dbReference>
<dbReference type="eggNOG" id="COG0329">
    <property type="taxonomic scope" value="Bacteria"/>
</dbReference>
<dbReference type="EMBL" id="APVG01000001">
    <property type="protein sequence ID" value="ENY73975.1"/>
    <property type="molecule type" value="Genomic_DNA"/>
</dbReference>
<feature type="site" description="Part of a proton relay during catalysis" evidence="12">
    <location>
        <position position="43"/>
    </location>
</feature>
<evidence type="ECO:0000313" key="17">
    <source>
        <dbReference type="Proteomes" id="UP000023775"/>
    </source>
</evidence>
<dbReference type="GO" id="GO:0008840">
    <property type="term" value="F:4-hydroxy-tetrahydrodipicolinate synthase activity"/>
    <property type="evidence" value="ECO:0007669"/>
    <property type="project" value="UniProtKB-UniRule"/>
</dbReference>
<dbReference type="SUPFAM" id="SSF51569">
    <property type="entry name" value="Aldolase"/>
    <property type="match status" value="1"/>
</dbReference>
<evidence type="ECO:0000256" key="14">
    <source>
        <dbReference type="PIRSR" id="PIRSR001365-1"/>
    </source>
</evidence>
<dbReference type="GO" id="GO:0005829">
    <property type="term" value="C:cytosol"/>
    <property type="evidence" value="ECO:0007669"/>
    <property type="project" value="TreeGrafter"/>
</dbReference>
<keyword evidence="10 12" id="KW-0704">Schiff base</keyword>
<reference evidence="16 17" key="1">
    <citation type="journal article" date="2013" name="Genome Announc.">
        <title>Draft Genome Sequence of the Aeromonas diversa Type Strain.</title>
        <authorList>
            <person name="Farfan M."/>
            <person name="Spataro N."/>
            <person name="Sanglas A."/>
            <person name="Albarral V."/>
            <person name="Loren J.G."/>
            <person name="Bosch E."/>
            <person name="Fuste M.C."/>
        </authorList>
    </citation>
    <scope>NUCLEOTIDE SEQUENCE [LARGE SCALE GENOMIC DNA]</scope>
    <source>
        <strain evidence="16 17">2478-85</strain>
    </source>
</reference>
<sequence>MFQGSIVALITPFRDGQLDEAALRRLVEWHVEQGTHGIVPVGTTGESPTLTHDEHCRVIALVVEQVAGRIPVIAGAGSNNPVEAIEYTRYAEQAGADATLHVAGYYNRPNQEGLYHHFKAVHDATELPIILYNIPPRAIVDIQPQTMARLAELPRIVGVKDATGDLSRPWTERQLIKKPFTWLSGEDATAVAYNIGGGTGCISVTANVAPKLVAEVQNLTLAGRWEEARALQDRLIPLHQAMFAEPSPAGAKYAVSLLGMCSEECRLPVMPLSTATKERIRQVMLDLDLLEK</sequence>
<comment type="subunit">
    <text evidence="12">Homotetramer; dimer of dimers.</text>
</comment>
<dbReference type="OrthoDB" id="9782828at2"/>
<comment type="pathway">
    <text evidence="2 12">Amino-acid biosynthesis; L-lysine biosynthesis via DAP pathway; (S)-tetrahydrodipicolinate from L-aspartate: step 3/4.</text>
</comment>
<dbReference type="InterPro" id="IPR020624">
    <property type="entry name" value="Schiff_base-form_aldolases_CS"/>
</dbReference>
<evidence type="ECO:0000256" key="6">
    <source>
        <dbReference type="ARBA" id="ARBA00022605"/>
    </source>
</evidence>
<keyword evidence="6 12" id="KW-0028">Amino-acid biosynthesis</keyword>
<evidence type="ECO:0000256" key="8">
    <source>
        <dbReference type="ARBA" id="ARBA00023154"/>
    </source>
</evidence>
<dbReference type="EC" id="4.3.3.7" evidence="4 12"/>
<feature type="binding site" evidence="12 15">
    <location>
        <position position="202"/>
    </location>
    <ligand>
        <name>pyruvate</name>
        <dbReference type="ChEBI" id="CHEBI:15361"/>
    </ligand>
</feature>
<dbReference type="PATRIC" id="fig|1268237.3.peg.198"/>
<dbReference type="RefSeq" id="WP_005345993.1">
    <property type="nucleotide sequence ID" value="NZ_APVG01000001.1"/>
</dbReference>
<dbReference type="InterPro" id="IPR002220">
    <property type="entry name" value="DapA-like"/>
</dbReference>
<evidence type="ECO:0000256" key="7">
    <source>
        <dbReference type="ARBA" id="ARBA00022915"/>
    </source>
</evidence>
<feature type="active site" description="Proton donor/acceptor" evidence="12 14">
    <location>
        <position position="132"/>
    </location>
</feature>
<proteinExistence type="inferred from homology"/>
<evidence type="ECO:0000256" key="1">
    <source>
        <dbReference type="ARBA" id="ARBA00003294"/>
    </source>
</evidence>
<dbReference type="SMART" id="SM01130">
    <property type="entry name" value="DHDPS"/>
    <property type="match status" value="1"/>
</dbReference>
<dbReference type="Pfam" id="PF00701">
    <property type="entry name" value="DHDPS"/>
    <property type="match status" value="1"/>
</dbReference>
<comment type="subcellular location">
    <subcellularLocation>
        <location evidence="12">Cytoplasm</location>
    </subcellularLocation>
</comment>
<dbReference type="InterPro" id="IPR020625">
    <property type="entry name" value="Schiff_base-form_aldolases_AS"/>
</dbReference>
<evidence type="ECO:0000256" key="9">
    <source>
        <dbReference type="ARBA" id="ARBA00023239"/>
    </source>
</evidence>
<dbReference type="InterPro" id="IPR013785">
    <property type="entry name" value="Aldolase_TIM"/>
</dbReference>
<protein>
    <recommendedName>
        <fullName evidence="4 12">4-hydroxy-tetrahydrodipicolinate synthase</fullName>
        <shortName evidence="12">HTPA synthase</shortName>
        <ecNumber evidence="4 12">4.3.3.7</ecNumber>
    </recommendedName>
</protein>
<dbReference type="PRINTS" id="PR00146">
    <property type="entry name" value="DHPICSNTHASE"/>
</dbReference>
<comment type="function">
    <text evidence="1 12">Catalyzes the condensation of (S)-aspartate-beta-semialdehyde [(S)-ASA] and pyruvate to 4-hydroxy-tetrahydrodipicolinate (HTPA).</text>
</comment>
<dbReference type="UniPathway" id="UPA00034">
    <property type="reaction ID" value="UER00017"/>
</dbReference>
<comment type="caution">
    <text evidence="12">Was originally thought to be a dihydrodipicolinate synthase (DHDPS), catalyzing the condensation of (S)-aspartate-beta-semialdehyde [(S)-ASA] and pyruvate to dihydrodipicolinate (DHDP). However, it was shown in E.coli that the product of the enzymatic reaction is not dihydrodipicolinate but in fact (4S)-4-hydroxy-2,3,4,5-tetrahydro-(2S)-dipicolinic acid (HTPA), and that the consecutive dehydration reaction leading to DHDP is not spontaneous but catalyzed by DapB.</text>
</comment>
<keyword evidence="7 12" id="KW-0220">Diaminopimelate biosynthesis</keyword>
<dbReference type="CDD" id="cd00950">
    <property type="entry name" value="DHDPS"/>
    <property type="match status" value="1"/>
</dbReference>
<evidence type="ECO:0000313" key="16">
    <source>
        <dbReference type="EMBL" id="ENY73975.1"/>
    </source>
</evidence>
<comment type="catalytic activity">
    <reaction evidence="11 12">
        <text>L-aspartate 4-semialdehyde + pyruvate = (2S,4S)-4-hydroxy-2,3,4,5-tetrahydrodipicolinate + H2O + H(+)</text>
        <dbReference type="Rhea" id="RHEA:34171"/>
        <dbReference type="ChEBI" id="CHEBI:15361"/>
        <dbReference type="ChEBI" id="CHEBI:15377"/>
        <dbReference type="ChEBI" id="CHEBI:15378"/>
        <dbReference type="ChEBI" id="CHEBI:67139"/>
        <dbReference type="ChEBI" id="CHEBI:537519"/>
        <dbReference type="EC" id="4.3.3.7"/>
    </reaction>
</comment>
<keyword evidence="8 12" id="KW-0457">Lysine biosynthesis</keyword>
<dbReference type="AlphaFoldDB" id="N9U6A4"/>
<dbReference type="PIRSF" id="PIRSF001365">
    <property type="entry name" value="DHDPS"/>
    <property type="match status" value="1"/>
</dbReference>
<feature type="site" description="Part of a proton relay during catalysis" evidence="12">
    <location>
        <position position="106"/>
    </location>
</feature>
<accession>N9U6A4</accession>
<gene>
    <name evidence="12" type="primary">dapA</name>
    <name evidence="16" type="ORF">G114_00985</name>
</gene>
<dbReference type="HAMAP" id="MF_00418">
    <property type="entry name" value="DapA"/>
    <property type="match status" value="1"/>
</dbReference>
<evidence type="ECO:0000256" key="10">
    <source>
        <dbReference type="ARBA" id="ARBA00023270"/>
    </source>
</evidence>
<evidence type="ECO:0000256" key="15">
    <source>
        <dbReference type="PIRSR" id="PIRSR001365-2"/>
    </source>
</evidence>
<dbReference type="GO" id="GO:0019877">
    <property type="term" value="P:diaminopimelate biosynthetic process"/>
    <property type="evidence" value="ECO:0007669"/>
    <property type="project" value="UniProtKB-UniRule"/>
</dbReference>
<dbReference type="PANTHER" id="PTHR12128:SF66">
    <property type="entry name" value="4-HYDROXY-2-OXOGLUTARATE ALDOLASE, MITOCHONDRIAL"/>
    <property type="match status" value="1"/>
</dbReference>
<comment type="caution">
    <text evidence="16">The sequence shown here is derived from an EMBL/GenBank/DDBJ whole genome shotgun (WGS) entry which is preliminary data.</text>
</comment>
<name>N9U6A4_9GAMM</name>
<dbReference type="Gene3D" id="3.20.20.70">
    <property type="entry name" value="Aldolase class I"/>
    <property type="match status" value="1"/>
</dbReference>
<evidence type="ECO:0000256" key="13">
    <source>
        <dbReference type="PIRNR" id="PIRNR001365"/>
    </source>
</evidence>
<keyword evidence="17" id="KW-1185">Reference proteome</keyword>
<evidence type="ECO:0000256" key="5">
    <source>
        <dbReference type="ARBA" id="ARBA00022490"/>
    </source>
</evidence>
<evidence type="ECO:0000256" key="4">
    <source>
        <dbReference type="ARBA" id="ARBA00012086"/>
    </source>
</evidence>
<dbReference type="GO" id="GO:0009089">
    <property type="term" value="P:lysine biosynthetic process via diaminopimelate"/>
    <property type="evidence" value="ECO:0007669"/>
    <property type="project" value="UniProtKB-UniRule"/>
</dbReference>
<dbReference type="PANTHER" id="PTHR12128">
    <property type="entry name" value="DIHYDRODIPICOLINATE SYNTHASE"/>
    <property type="match status" value="1"/>
</dbReference>
<dbReference type="InterPro" id="IPR005263">
    <property type="entry name" value="DapA"/>
</dbReference>
<feature type="binding site" evidence="12 15">
    <location>
        <position position="44"/>
    </location>
    <ligand>
        <name>pyruvate</name>
        <dbReference type="ChEBI" id="CHEBI:15361"/>
    </ligand>
</feature>
<comment type="similarity">
    <text evidence="3 12 13">Belongs to the DapA family.</text>
</comment>